<keyword evidence="2" id="KW-0418">Kinase</keyword>
<proteinExistence type="predicted"/>
<name>A0A2U1EXG2_9PSEU</name>
<dbReference type="PANTHER" id="PTHR47829">
    <property type="entry name" value="HYDROLASE, PUTATIVE (AFU_ORTHOLOGUE AFUA_1G12880)-RELATED"/>
    <property type="match status" value="1"/>
</dbReference>
<evidence type="ECO:0000313" key="2">
    <source>
        <dbReference type="EMBL" id="PVZ04614.1"/>
    </source>
</evidence>
<dbReference type="PANTHER" id="PTHR47829:SF1">
    <property type="entry name" value="HAD FAMILY PHOSPHATASE"/>
    <property type="match status" value="1"/>
</dbReference>
<dbReference type="InterPro" id="IPR041726">
    <property type="entry name" value="ACAD10_11_N"/>
</dbReference>
<dbReference type="OrthoDB" id="3806873at2"/>
<dbReference type="Proteomes" id="UP000245639">
    <property type="component" value="Unassembled WGS sequence"/>
</dbReference>
<keyword evidence="3" id="KW-1185">Reference proteome</keyword>
<dbReference type="InterPro" id="IPR052898">
    <property type="entry name" value="ACAD10-like"/>
</dbReference>
<reference evidence="2 3" key="1">
    <citation type="submission" date="2018-04" db="EMBL/GenBank/DDBJ databases">
        <title>Genomic Encyclopedia of Type Strains, Phase IV (KMG-IV): sequencing the most valuable type-strain genomes for metagenomic binning, comparative biology and taxonomic classification.</title>
        <authorList>
            <person name="Goeker M."/>
        </authorList>
    </citation>
    <scope>NUCLEOTIDE SEQUENCE [LARGE SCALE GENOMIC DNA]</scope>
    <source>
        <strain evidence="2 3">DSM 45771</strain>
    </source>
</reference>
<dbReference type="EMBL" id="QEKW01000017">
    <property type="protein sequence ID" value="PVZ04614.1"/>
    <property type="molecule type" value="Genomic_DNA"/>
</dbReference>
<evidence type="ECO:0000259" key="1">
    <source>
        <dbReference type="Pfam" id="PF01636"/>
    </source>
</evidence>
<dbReference type="Gene3D" id="3.30.200.20">
    <property type="entry name" value="Phosphorylase Kinase, domain 1"/>
    <property type="match status" value="1"/>
</dbReference>
<dbReference type="InterPro" id="IPR002575">
    <property type="entry name" value="Aminoglycoside_PTrfase"/>
</dbReference>
<feature type="domain" description="Aminoglycoside phosphotransferase" evidence="1">
    <location>
        <begin position="25"/>
        <end position="246"/>
    </location>
</feature>
<gene>
    <name evidence="2" type="ORF">C8D89_11767</name>
</gene>
<dbReference type="RefSeq" id="WP_116710604.1">
    <property type="nucleotide sequence ID" value="NZ_QEKW01000017.1"/>
</dbReference>
<keyword evidence="2" id="KW-0808">Transferase</keyword>
<organism evidence="2 3">
    <name type="scientific">Actinomycetospora cinnamomea</name>
    <dbReference type="NCBI Taxonomy" id="663609"/>
    <lineage>
        <taxon>Bacteria</taxon>
        <taxon>Bacillati</taxon>
        <taxon>Actinomycetota</taxon>
        <taxon>Actinomycetes</taxon>
        <taxon>Pseudonocardiales</taxon>
        <taxon>Pseudonocardiaceae</taxon>
        <taxon>Actinomycetospora</taxon>
    </lineage>
</organism>
<evidence type="ECO:0000313" key="3">
    <source>
        <dbReference type="Proteomes" id="UP000245639"/>
    </source>
</evidence>
<sequence>MTLAVAEALQAWLDDHLDGTGPWRLERLTGGNSNETCLLTDAAGASWVLRRPPQHALSASAHDVGREYRVLAALAAAGAPAPRPAACCEDPDVPGGPFLVMEHLPDAVSITDTLPAPWPADAVGTLADEVVDALAAVHRVTWKEVGLDGFGRPDGFLERQVRRWYGQWERIARRPLPRMDDLAAWLERRRPATFRAGLVHGDFHVDNCLFARSRPRLLAVIDWEMATIGDPLLDLGLLLAFWGPRPVEHSDGPGSAPLRGRPAMPALQAVSRAPGAPPVEHLVARYEDRVGHPVGDVAYYRVLALFKLAAIVEAAYSQYLAGDLVTAYAAALEHDVPTLLEEAWATAD</sequence>
<dbReference type="CDD" id="cd05154">
    <property type="entry name" value="ACAD10_11_N-like"/>
    <property type="match status" value="1"/>
</dbReference>
<dbReference type="Pfam" id="PF01636">
    <property type="entry name" value="APH"/>
    <property type="match status" value="1"/>
</dbReference>
<dbReference type="SUPFAM" id="SSF56112">
    <property type="entry name" value="Protein kinase-like (PK-like)"/>
    <property type="match status" value="1"/>
</dbReference>
<protein>
    <submittedName>
        <fullName evidence="2">Aminoglycoside phosphotransferase (APT) family kinase protein</fullName>
    </submittedName>
</protein>
<comment type="caution">
    <text evidence="2">The sequence shown here is derived from an EMBL/GenBank/DDBJ whole genome shotgun (WGS) entry which is preliminary data.</text>
</comment>
<dbReference type="InterPro" id="IPR011009">
    <property type="entry name" value="Kinase-like_dom_sf"/>
</dbReference>
<dbReference type="AlphaFoldDB" id="A0A2U1EXG2"/>
<dbReference type="Gene3D" id="3.90.1200.10">
    <property type="match status" value="1"/>
</dbReference>
<accession>A0A2U1EXG2</accession>
<dbReference type="GO" id="GO:0016301">
    <property type="term" value="F:kinase activity"/>
    <property type="evidence" value="ECO:0007669"/>
    <property type="project" value="UniProtKB-KW"/>
</dbReference>